<evidence type="ECO:0000256" key="1">
    <source>
        <dbReference type="SAM" id="SignalP"/>
    </source>
</evidence>
<dbReference type="KEGG" id="mva:Mvan_0860"/>
<evidence type="ECO:0000313" key="3">
    <source>
        <dbReference type="Proteomes" id="UP000009159"/>
    </source>
</evidence>
<feature type="chain" id="PRO_5002637989" description="Secreted protein" evidence="1">
    <location>
        <begin position="32"/>
        <end position="96"/>
    </location>
</feature>
<evidence type="ECO:0008006" key="4">
    <source>
        <dbReference type="Google" id="ProtNLM"/>
    </source>
</evidence>
<feature type="signal peptide" evidence="1">
    <location>
        <begin position="1"/>
        <end position="31"/>
    </location>
</feature>
<gene>
    <name evidence="2" type="ordered locus">Mvan_0860</name>
</gene>
<organism evidence="2 3">
    <name type="scientific">Mycolicibacterium vanbaalenii (strain DSM 7251 / JCM 13017 / BCRC 16820 / KCTC 9966 / NRRL B-24157 / PYR-1)</name>
    <name type="common">Mycobacterium vanbaalenii</name>
    <dbReference type="NCBI Taxonomy" id="350058"/>
    <lineage>
        <taxon>Bacteria</taxon>
        <taxon>Bacillati</taxon>
        <taxon>Actinomycetota</taxon>
        <taxon>Actinomycetes</taxon>
        <taxon>Mycobacteriales</taxon>
        <taxon>Mycobacteriaceae</taxon>
        <taxon>Mycolicibacterium</taxon>
    </lineage>
</organism>
<proteinExistence type="predicted"/>
<evidence type="ECO:0000313" key="2">
    <source>
        <dbReference type="EMBL" id="ABM11698.1"/>
    </source>
</evidence>
<dbReference type="EMBL" id="CP000511">
    <property type="protein sequence ID" value="ABM11698.1"/>
    <property type="molecule type" value="Genomic_DNA"/>
</dbReference>
<name>A1T3E8_MYCVP</name>
<accession>A1T3E8</accession>
<reference evidence="2" key="1">
    <citation type="submission" date="2006-12" db="EMBL/GenBank/DDBJ databases">
        <title>Complete sequence of Mycobacterium vanbaalenii PYR-1.</title>
        <authorList>
            <consortium name="US DOE Joint Genome Institute"/>
            <person name="Copeland A."/>
            <person name="Lucas S."/>
            <person name="Lapidus A."/>
            <person name="Barry K."/>
            <person name="Detter J.C."/>
            <person name="Glavina del Rio T."/>
            <person name="Hammon N."/>
            <person name="Israni S."/>
            <person name="Dalin E."/>
            <person name="Tice H."/>
            <person name="Pitluck S."/>
            <person name="Singan V."/>
            <person name="Schmutz J."/>
            <person name="Larimer F."/>
            <person name="Land M."/>
            <person name="Hauser L."/>
            <person name="Kyrpides N."/>
            <person name="Anderson I.J."/>
            <person name="Miller C."/>
            <person name="Richardson P."/>
        </authorList>
    </citation>
    <scope>NUCLEOTIDE SEQUENCE [LARGE SCALE GENOMIC DNA]</scope>
    <source>
        <strain evidence="2">PYR-1</strain>
    </source>
</reference>
<dbReference type="RefSeq" id="WP_011778133.1">
    <property type="nucleotide sequence ID" value="NC_008726.1"/>
</dbReference>
<protein>
    <recommendedName>
        <fullName evidence="4">Secreted protein</fullName>
    </recommendedName>
</protein>
<sequence length="96" mass="10283">MNTISRLATTVAVSGALCLAGVAFGPGSAQADTWCPGDYLFTGMPNWDMTVCHEYYWAHKYDLNAPTTLFIEGVPPGPPVPGFCGRDLFTGRPLPC</sequence>
<keyword evidence="1" id="KW-0732">Signal</keyword>
<dbReference type="HOGENOM" id="CLU_2356771_0_0_11"/>
<keyword evidence="3" id="KW-1185">Reference proteome</keyword>
<dbReference type="Proteomes" id="UP000009159">
    <property type="component" value="Chromosome"/>
</dbReference>
<dbReference type="AlphaFoldDB" id="A1T3E8"/>